<organism evidence="1 2">
    <name type="scientific">Anaeromicropila herbilytica</name>
    <dbReference type="NCBI Taxonomy" id="2785025"/>
    <lineage>
        <taxon>Bacteria</taxon>
        <taxon>Bacillati</taxon>
        <taxon>Bacillota</taxon>
        <taxon>Clostridia</taxon>
        <taxon>Lachnospirales</taxon>
        <taxon>Lachnospiraceae</taxon>
        <taxon>Anaeromicropila</taxon>
    </lineage>
</organism>
<dbReference type="KEGG" id="ahb:bsdtb5_31580"/>
<dbReference type="RefSeq" id="WP_271712952.1">
    <property type="nucleotide sequence ID" value="NZ_AP024169.1"/>
</dbReference>
<accession>A0A7R7IDM2</accession>
<keyword evidence="2" id="KW-1185">Reference proteome</keyword>
<gene>
    <name evidence="1" type="ORF">bsdtb5_31580</name>
</gene>
<dbReference type="InterPro" id="IPR036388">
    <property type="entry name" value="WH-like_DNA-bd_sf"/>
</dbReference>
<name>A0A7R7IDM2_9FIRM</name>
<evidence type="ECO:0000313" key="1">
    <source>
        <dbReference type="EMBL" id="BCN31863.1"/>
    </source>
</evidence>
<protein>
    <submittedName>
        <fullName evidence="1">Uncharacterized protein</fullName>
    </submittedName>
</protein>
<dbReference type="Proteomes" id="UP000595897">
    <property type="component" value="Chromosome"/>
</dbReference>
<reference evidence="1 2" key="1">
    <citation type="submission" date="2020-11" db="EMBL/GenBank/DDBJ databases">
        <title>Draft genome sequencing of a Lachnospiraceae strain isolated from anoxic soil subjected to BSD treatment.</title>
        <authorList>
            <person name="Uek A."/>
            <person name="Tonouchi A."/>
        </authorList>
    </citation>
    <scope>NUCLEOTIDE SEQUENCE [LARGE SCALE GENOMIC DNA]</scope>
    <source>
        <strain evidence="1 2">TB5</strain>
    </source>
</reference>
<dbReference type="EMBL" id="AP024169">
    <property type="protein sequence ID" value="BCN31863.1"/>
    <property type="molecule type" value="Genomic_DNA"/>
</dbReference>
<dbReference type="AlphaFoldDB" id="A0A7R7IDM2"/>
<sequence length="92" mass="10330">MTITAKVGATAFFTAVDIYNTTDTERPKDIIAIHPNPHPECPLGSIIHDVLESPYERIGDSIVQAMKKEMLIDLVQTVKETRPDWLEVVRPT</sequence>
<evidence type="ECO:0000313" key="2">
    <source>
        <dbReference type="Proteomes" id="UP000595897"/>
    </source>
</evidence>
<proteinExistence type="predicted"/>
<dbReference type="Gene3D" id="1.10.10.10">
    <property type="entry name" value="Winged helix-like DNA-binding domain superfamily/Winged helix DNA-binding domain"/>
    <property type="match status" value="1"/>
</dbReference>